<name>A0A2T7CV04_9POAL</name>
<evidence type="ECO:0000256" key="7">
    <source>
        <dbReference type="RuleBase" id="RU367022"/>
    </source>
</evidence>
<dbReference type="GO" id="GO:0005375">
    <property type="term" value="F:copper ion transmembrane transporter activity"/>
    <property type="evidence" value="ECO:0007669"/>
    <property type="project" value="UniProtKB-UniRule"/>
</dbReference>
<keyword evidence="7" id="KW-0813">Transport</keyword>
<keyword evidence="7" id="KW-0406">Ion transport</keyword>
<sequence length="187" mass="18434">MAAGGGDSDMGPMAMAPPSHGAAHAPPVGAGKAVAPPAGPHMSMMHMTFFWGDRAVVLFPGWPGARGGGAYALCLLFVLALAALTEALAAASRCVARRRDRDAGGRGGGVPASSAALLTAAHAARMGTAYLVMLAVMSFNGGVLLAAVAGHALGFLLARSRVHPGSGAAADAARERELAAGPDGSKA</sequence>
<keyword evidence="10" id="KW-1185">Reference proteome</keyword>
<feature type="transmembrane region" description="Helical" evidence="7">
    <location>
        <begin position="130"/>
        <end position="157"/>
    </location>
</feature>
<feature type="compositionally biased region" description="Low complexity" evidence="8">
    <location>
        <begin position="10"/>
        <end position="32"/>
    </location>
</feature>
<comment type="similarity">
    <text evidence="1 7">Belongs to the copper transporter (Ctr) (TC 1.A.56) family. SLC31A subfamily.</text>
</comment>
<evidence type="ECO:0000313" key="10">
    <source>
        <dbReference type="Proteomes" id="UP000244336"/>
    </source>
</evidence>
<dbReference type="GO" id="GO:0005886">
    <property type="term" value="C:plasma membrane"/>
    <property type="evidence" value="ECO:0007669"/>
    <property type="project" value="TreeGrafter"/>
</dbReference>
<dbReference type="AlphaFoldDB" id="A0A2T7CV04"/>
<dbReference type="InterPro" id="IPR007274">
    <property type="entry name" value="Cop_transporter"/>
</dbReference>
<evidence type="ECO:0000256" key="2">
    <source>
        <dbReference type="ARBA" id="ARBA00022692"/>
    </source>
</evidence>
<evidence type="ECO:0000256" key="5">
    <source>
        <dbReference type="ARBA" id="ARBA00023008"/>
    </source>
</evidence>
<comment type="subcellular location">
    <subcellularLocation>
        <location evidence="7">Membrane</location>
        <topology evidence="7">Multi-pass membrane protein</topology>
    </subcellularLocation>
</comment>
<dbReference type="Pfam" id="PF04145">
    <property type="entry name" value="Ctr"/>
    <property type="match status" value="2"/>
</dbReference>
<keyword evidence="2 7" id="KW-0812">Transmembrane</keyword>
<gene>
    <name evidence="9" type="ORF">GQ55_7G134600</name>
</gene>
<dbReference type="EMBL" id="CM009755">
    <property type="protein sequence ID" value="PUZ47083.1"/>
    <property type="molecule type" value="Genomic_DNA"/>
</dbReference>
<keyword evidence="3 7" id="KW-0187">Copper transport</keyword>
<accession>A0A2T7CV04</accession>
<organism evidence="9 10">
    <name type="scientific">Panicum hallii var. hallii</name>
    <dbReference type="NCBI Taxonomy" id="1504633"/>
    <lineage>
        <taxon>Eukaryota</taxon>
        <taxon>Viridiplantae</taxon>
        <taxon>Streptophyta</taxon>
        <taxon>Embryophyta</taxon>
        <taxon>Tracheophyta</taxon>
        <taxon>Spermatophyta</taxon>
        <taxon>Magnoliopsida</taxon>
        <taxon>Liliopsida</taxon>
        <taxon>Poales</taxon>
        <taxon>Poaceae</taxon>
        <taxon>PACMAD clade</taxon>
        <taxon>Panicoideae</taxon>
        <taxon>Panicodae</taxon>
        <taxon>Paniceae</taxon>
        <taxon>Panicinae</taxon>
        <taxon>Panicum</taxon>
        <taxon>Panicum sect. Panicum</taxon>
    </lineage>
</organism>
<reference evidence="9 10" key="1">
    <citation type="submission" date="2018-04" db="EMBL/GenBank/DDBJ databases">
        <title>WGS assembly of Panicum hallii var. hallii HAL2.</title>
        <authorList>
            <person name="Lovell J."/>
            <person name="Jenkins J."/>
            <person name="Lowry D."/>
            <person name="Mamidi S."/>
            <person name="Sreedasyam A."/>
            <person name="Weng X."/>
            <person name="Barry K."/>
            <person name="Bonette J."/>
            <person name="Campitelli B."/>
            <person name="Daum C."/>
            <person name="Gordon S."/>
            <person name="Gould B."/>
            <person name="Lipzen A."/>
            <person name="MacQueen A."/>
            <person name="Palacio-Mejia J."/>
            <person name="Plott C."/>
            <person name="Shakirov E."/>
            <person name="Shu S."/>
            <person name="Yoshinaga Y."/>
            <person name="Zane M."/>
            <person name="Rokhsar D."/>
            <person name="Grimwood J."/>
            <person name="Schmutz J."/>
            <person name="Juenger T."/>
        </authorList>
    </citation>
    <scope>NUCLEOTIDE SEQUENCE [LARGE SCALE GENOMIC DNA]</scope>
    <source>
        <strain evidence="10">cv. HAL2</strain>
    </source>
</reference>
<evidence type="ECO:0000256" key="3">
    <source>
        <dbReference type="ARBA" id="ARBA00022796"/>
    </source>
</evidence>
<dbReference type="PANTHER" id="PTHR12483:SF42">
    <property type="entry name" value="COPPER TRANSPORTER 4"/>
    <property type="match status" value="1"/>
</dbReference>
<evidence type="ECO:0000313" key="9">
    <source>
        <dbReference type="EMBL" id="PUZ47083.1"/>
    </source>
</evidence>
<keyword evidence="6 7" id="KW-0472">Membrane</keyword>
<keyword evidence="5 7" id="KW-0186">Copper</keyword>
<evidence type="ECO:0000256" key="8">
    <source>
        <dbReference type="SAM" id="MobiDB-lite"/>
    </source>
</evidence>
<proteinExistence type="inferred from homology"/>
<dbReference type="PANTHER" id="PTHR12483">
    <property type="entry name" value="SOLUTE CARRIER FAMILY 31 COPPER TRANSPORTERS"/>
    <property type="match status" value="1"/>
</dbReference>
<evidence type="ECO:0000256" key="1">
    <source>
        <dbReference type="ARBA" id="ARBA00006921"/>
    </source>
</evidence>
<protein>
    <recommendedName>
        <fullName evidence="7">Copper transport protein</fullName>
    </recommendedName>
</protein>
<feature type="region of interest" description="Disordered" evidence="8">
    <location>
        <begin position="1"/>
        <end position="32"/>
    </location>
</feature>
<evidence type="ECO:0000256" key="6">
    <source>
        <dbReference type="ARBA" id="ARBA00023136"/>
    </source>
</evidence>
<feature type="region of interest" description="Disordered" evidence="8">
    <location>
        <begin position="168"/>
        <end position="187"/>
    </location>
</feature>
<feature type="transmembrane region" description="Helical" evidence="7">
    <location>
        <begin position="70"/>
        <end position="91"/>
    </location>
</feature>
<keyword evidence="4 7" id="KW-1133">Transmembrane helix</keyword>
<evidence type="ECO:0000256" key="4">
    <source>
        <dbReference type="ARBA" id="ARBA00022989"/>
    </source>
</evidence>
<dbReference type="Gramene" id="PUZ47083">
    <property type="protein sequence ID" value="PUZ47083"/>
    <property type="gene ID" value="GQ55_7G134600"/>
</dbReference>
<dbReference type="Proteomes" id="UP000244336">
    <property type="component" value="Chromosome 7"/>
</dbReference>